<proteinExistence type="predicted"/>
<comment type="caution">
    <text evidence="1">The sequence shown here is derived from an EMBL/GenBank/DDBJ whole genome shotgun (WGS) entry which is preliminary data.</text>
</comment>
<evidence type="ECO:0000313" key="1">
    <source>
        <dbReference type="EMBL" id="KAL3789600.1"/>
    </source>
</evidence>
<gene>
    <name evidence="1" type="ORF">ACHAW5_010657</name>
</gene>
<dbReference type="AlphaFoldDB" id="A0ABD3PTV5"/>
<evidence type="ECO:0000313" key="2">
    <source>
        <dbReference type="Proteomes" id="UP001530315"/>
    </source>
</evidence>
<dbReference type="Proteomes" id="UP001530315">
    <property type="component" value="Unassembled WGS sequence"/>
</dbReference>
<protein>
    <submittedName>
        <fullName evidence="1">Uncharacterized protein</fullName>
    </submittedName>
</protein>
<dbReference type="EMBL" id="JALLAZ020000674">
    <property type="protein sequence ID" value="KAL3789600.1"/>
    <property type="molecule type" value="Genomic_DNA"/>
</dbReference>
<keyword evidence="2" id="KW-1185">Reference proteome</keyword>
<name>A0ABD3PTV5_9STRA</name>
<accession>A0ABD3PTV5</accession>
<organism evidence="1 2">
    <name type="scientific">Stephanodiscus triporus</name>
    <dbReference type="NCBI Taxonomy" id="2934178"/>
    <lineage>
        <taxon>Eukaryota</taxon>
        <taxon>Sar</taxon>
        <taxon>Stramenopiles</taxon>
        <taxon>Ochrophyta</taxon>
        <taxon>Bacillariophyta</taxon>
        <taxon>Coscinodiscophyceae</taxon>
        <taxon>Thalassiosirophycidae</taxon>
        <taxon>Stephanodiscales</taxon>
        <taxon>Stephanodiscaceae</taxon>
        <taxon>Stephanodiscus</taxon>
    </lineage>
</organism>
<reference evidence="1 2" key="1">
    <citation type="submission" date="2024-10" db="EMBL/GenBank/DDBJ databases">
        <title>Updated reference genomes for cyclostephanoid diatoms.</title>
        <authorList>
            <person name="Roberts W.R."/>
            <person name="Alverson A.J."/>
        </authorList>
    </citation>
    <scope>NUCLEOTIDE SEQUENCE [LARGE SCALE GENOMIC DNA]</scope>
    <source>
        <strain evidence="1 2">AJA276-08</strain>
    </source>
</reference>
<sequence length="75" mass="8273">MSKSDCDDFGTFRKSRVIGRSPIPDKGIRALTKVLYACRESLGLEFCPLLPDLTCILLSYMPVFPSNSLCDGANQ</sequence>